<dbReference type="InterPro" id="IPR053896">
    <property type="entry name" value="BTN3A2-like_Ig-C"/>
</dbReference>
<dbReference type="RefSeq" id="XP_033781496.1">
    <property type="nucleotide sequence ID" value="XM_033925605.1"/>
</dbReference>
<dbReference type="Gene3D" id="2.60.40.10">
    <property type="entry name" value="Immunoglobulins"/>
    <property type="match status" value="2"/>
</dbReference>
<keyword evidence="10" id="KW-1185">Reference proteome</keyword>
<keyword evidence="4" id="KW-1015">Disulfide bond</keyword>
<evidence type="ECO:0000256" key="7">
    <source>
        <dbReference type="SAM" id="Phobius"/>
    </source>
</evidence>
<dbReference type="Pfam" id="PF07686">
    <property type="entry name" value="V-set"/>
    <property type="match status" value="1"/>
</dbReference>
<dbReference type="OrthoDB" id="10055806at2759"/>
<dbReference type="InterPro" id="IPR007110">
    <property type="entry name" value="Ig-like_dom"/>
</dbReference>
<dbReference type="GO" id="GO:0001817">
    <property type="term" value="P:regulation of cytokine production"/>
    <property type="evidence" value="ECO:0007669"/>
    <property type="project" value="TreeGrafter"/>
</dbReference>
<evidence type="ECO:0000256" key="2">
    <source>
        <dbReference type="ARBA" id="ARBA00022729"/>
    </source>
</evidence>
<feature type="transmembrane region" description="Helical" evidence="7">
    <location>
        <begin position="263"/>
        <end position="284"/>
    </location>
</feature>
<evidence type="ECO:0000256" key="4">
    <source>
        <dbReference type="ARBA" id="ARBA00023157"/>
    </source>
</evidence>
<keyword evidence="3 7" id="KW-0472">Membrane</keyword>
<keyword evidence="5" id="KW-0325">Glycoprotein</keyword>
<dbReference type="SMART" id="SM00408">
    <property type="entry name" value="IGc2"/>
    <property type="match status" value="1"/>
</dbReference>
<reference evidence="11 12" key="1">
    <citation type="submission" date="2025-04" db="UniProtKB">
        <authorList>
            <consortium name="RefSeq"/>
        </authorList>
    </citation>
    <scope>IDENTIFICATION</scope>
</reference>
<dbReference type="InterPro" id="IPR003598">
    <property type="entry name" value="Ig_sub2"/>
</dbReference>
<dbReference type="PANTHER" id="PTHR24100">
    <property type="entry name" value="BUTYROPHILIN"/>
    <property type="match status" value="1"/>
</dbReference>
<evidence type="ECO:0000256" key="3">
    <source>
        <dbReference type="ARBA" id="ARBA00023136"/>
    </source>
</evidence>
<dbReference type="RefSeq" id="XP_033781495.1">
    <property type="nucleotide sequence ID" value="XM_033925604.1"/>
</dbReference>
<dbReference type="InterPro" id="IPR013106">
    <property type="entry name" value="Ig_V-set"/>
</dbReference>
<dbReference type="InterPro" id="IPR003599">
    <property type="entry name" value="Ig_sub"/>
</dbReference>
<gene>
    <name evidence="11 12" type="primary">LOC117350894</name>
</gene>
<proteinExistence type="predicted"/>
<evidence type="ECO:0000256" key="8">
    <source>
        <dbReference type="SAM" id="SignalP"/>
    </source>
</evidence>
<keyword evidence="6" id="KW-0393">Immunoglobulin domain</keyword>
<dbReference type="Proteomes" id="UP000515159">
    <property type="component" value="Chromosome 16"/>
</dbReference>
<dbReference type="Pfam" id="PF22705">
    <property type="entry name" value="C2-set_3"/>
    <property type="match status" value="1"/>
</dbReference>
<dbReference type="GO" id="GO:0050852">
    <property type="term" value="P:T cell receptor signaling pathway"/>
    <property type="evidence" value="ECO:0007669"/>
    <property type="project" value="TreeGrafter"/>
</dbReference>
<dbReference type="GO" id="GO:0005102">
    <property type="term" value="F:signaling receptor binding"/>
    <property type="evidence" value="ECO:0007669"/>
    <property type="project" value="TreeGrafter"/>
</dbReference>
<dbReference type="GO" id="GO:0009897">
    <property type="term" value="C:external side of plasma membrane"/>
    <property type="evidence" value="ECO:0007669"/>
    <property type="project" value="TreeGrafter"/>
</dbReference>
<organism evidence="10 11">
    <name type="scientific">Geotrypetes seraphini</name>
    <name type="common">Gaboon caecilian</name>
    <name type="synonym">Caecilia seraphini</name>
    <dbReference type="NCBI Taxonomy" id="260995"/>
    <lineage>
        <taxon>Eukaryota</taxon>
        <taxon>Metazoa</taxon>
        <taxon>Chordata</taxon>
        <taxon>Craniata</taxon>
        <taxon>Vertebrata</taxon>
        <taxon>Euteleostomi</taxon>
        <taxon>Amphibia</taxon>
        <taxon>Gymnophiona</taxon>
        <taxon>Geotrypetes</taxon>
    </lineage>
</organism>
<dbReference type="InterPro" id="IPR036179">
    <property type="entry name" value="Ig-like_dom_sf"/>
</dbReference>
<dbReference type="AlphaFoldDB" id="A0A6P8PJ43"/>
<evidence type="ECO:0000259" key="9">
    <source>
        <dbReference type="PROSITE" id="PS50835"/>
    </source>
</evidence>
<evidence type="ECO:0000313" key="11">
    <source>
        <dbReference type="RefSeq" id="XP_033781495.1"/>
    </source>
</evidence>
<dbReference type="GeneID" id="117350894"/>
<keyword evidence="2 8" id="KW-0732">Signal</keyword>
<evidence type="ECO:0000256" key="5">
    <source>
        <dbReference type="ARBA" id="ARBA00023180"/>
    </source>
</evidence>
<dbReference type="InterPro" id="IPR050504">
    <property type="entry name" value="IgSF_BTN/MOG"/>
</dbReference>
<accession>A0A6P8PJ43</accession>
<dbReference type="SMART" id="SM00406">
    <property type="entry name" value="IGv"/>
    <property type="match status" value="1"/>
</dbReference>
<comment type="subcellular location">
    <subcellularLocation>
        <location evidence="1">Membrane</location>
    </subcellularLocation>
</comment>
<evidence type="ECO:0000256" key="1">
    <source>
        <dbReference type="ARBA" id="ARBA00004370"/>
    </source>
</evidence>
<feature type="chain" id="PRO_5044653931" evidence="8">
    <location>
        <begin position="24"/>
        <end position="285"/>
    </location>
</feature>
<evidence type="ECO:0000313" key="10">
    <source>
        <dbReference type="Proteomes" id="UP000515159"/>
    </source>
</evidence>
<dbReference type="SUPFAM" id="SSF48726">
    <property type="entry name" value="Immunoglobulin"/>
    <property type="match status" value="2"/>
</dbReference>
<sequence length="285" mass="31664">MQTCACRSECCVLAALLIHVGQLFKVETGQRPLVANIGDNITLTCHFNVDEANDLMIQWNFQGINVYLYDNGKEQLQFQNSRYQGRTWFNTSGLPEGDASLVLSNIGISDEGNYTCFVKNSQDRGEGEVELLVVVPYGKVTVTCLLPCQHLSSLDDNVTLLCQSWGGYPRPHVMWSISGISAPESMENITETHDRTFSVQSLLVIRTQLILQAECTLKNQRAKEDLRAQYSSDNVTTGAHKNQKLICVTCDKDELKLMAHKGIIPSLVLIGCLLGFFLVLLLGCK</sequence>
<dbReference type="FunFam" id="2.60.40.10:FF:000142">
    <property type="entry name" value="V-set domain-containing T-cell activation inhibitor 1"/>
    <property type="match status" value="1"/>
</dbReference>
<dbReference type="SMART" id="SM00409">
    <property type="entry name" value="IG"/>
    <property type="match status" value="1"/>
</dbReference>
<dbReference type="PROSITE" id="PS50835">
    <property type="entry name" value="IG_LIKE"/>
    <property type="match status" value="1"/>
</dbReference>
<evidence type="ECO:0000256" key="6">
    <source>
        <dbReference type="ARBA" id="ARBA00023319"/>
    </source>
</evidence>
<dbReference type="GO" id="GO:0050863">
    <property type="term" value="P:regulation of T cell activation"/>
    <property type="evidence" value="ECO:0007669"/>
    <property type="project" value="UniProtKB-ARBA"/>
</dbReference>
<feature type="domain" description="Ig-like" evidence="9">
    <location>
        <begin position="38"/>
        <end position="132"/>
    </location>
</feature>
<dbReference type="KEGG" id="gsh:117350894"/>
<keyword evidence="7" id="KW-0812">Transmembrane</keyword>
<keyword evidence="7" id="KW-1133">Transmembrane helix</keyword>
<feature type="signal peptide" evidence="8">
    <location>
        <begin position="1"/>
        <end position="23"/>
    </location>
</feature>
<dbReference type="InterPro" id="IPR013783">
    <property type="entry name" value="Ig-like_fold"/>
</dbReference>
<protein>
    <submittedName>
        <fullName evidence="11 12">Butyrophilin subfamily 1 member A1-like isoform X1</fullName>
    </submittedName>
</protein>
<evidence type="ECO:0000313" key="12">
    <source>
        <dbReference type="RefSeq" id="XP_033781496.1"/>
    </source>
</evidence>
<name>A0A6P8PJ43_GEOSA</name>
<dbReference type="GO" id="GO:1903037">
    <property type="term" value="P:regulation of leukocyte cell-cell adhesion"/>
    <property type="evidence" value="ECO:0007669"/>
    <property type="project" value="UniProtKB-ARBA"/>
</dbReference>